<evidence type="ECO:0000313" key="2">
    <source>
        <dbReference type="EMBL" id="ERG64483.1"/>
    </source>
</evidence>
<organism evidence="2 3">
    <name type="scientific">Agrococcus pavilionensis RW1</name>
    <dbReference type="NCBI Taxonomy" id="1330458"/>
    <lineage>
        <taxon>Bacteria</taxon>
        <taxon>Bacillati</taxon>
        <taxon>Actinomycetota</taxon>
        <taxon>Actinomycetes</taxon>
        <taxon>Micrococcales</taxon>
        <taxon>Microbacteriaceae</taxon>
        <taxon>Agrococcus</taxon>
    </lineage>
</organism>
<dbReference type="Proteomes" id="UP000016462">
    <property type="component" value="Unassembled WGS sequence"/>
</dbReference>
<dbReference type="AlphaFoldDB" id="U1LBI7"/>
<evidence type="ECO:0000256" key="1">
    <source>
        <dbReference type="SAM" id="MobiDB-lite"/>
    </source>
</evidence>
<dbReference type="RefSeq" id="WP_021010371.1">
    <property type="nucleotide sequence ID" value="NZ_ASHR01000021.1"/>
</dbReference>
<keyword evidence="3" id="KW-1185">Reference proteome</keyword>
<feature type="compositionally biased region" description="Basic and acidic residues" evidence="1">
    <location>
        <begin position="11"/>
        <end position="27"/>
    </location>
</feature>
<gene>
    <name evidence="2" type="ORF">L332_08470</name>
</gene>
<comment type="caution">
    <text evidence="2">The sequence shown here is derived from an EMBL/GenBank/DDBJ whole genome shotgun (WGS) entry which is preliminary data.</text>
</comment>
<dbReference type="EMBL" id="ASHR01000021">
    <property type="protein sequence ID" value="ERG64483.1"/>
    <property type="molecule type" value="Genomic_DNA"/>
</dbReference>
<feature type="region of interest" description="Disordered" evidence="1">
    <location>
        <begin position="1"/>
        <end position="50"/>
    </location>
</feature>
<name>U1LBI7_9MICO</name>
<accession>U1LBI7</accession>
<reference evidence="2 3" key="1">
    <citation type="journal article" date="2013" name="Genome Announc.">
        <title>First draft genome sequence from a member of the genus agrococcus, isolated from modern microbialites.</title>
        <authorList>
            <person name="White R.A.III."/>
            <person name="Grassa C.J."/>
            <person name="Suttle C.A."/>
        </authorList>
    </citation>
    <scope>NUCLEOTIDE SEQUENCE [LARGE SCALE GENOMIC DNA]</scope>
    <source>
        <strain evidence="2 3">RW1</strain>
    </source>
</reference>
<protein>
    <submittedName>
        <fullName evidence="2">Uncharacterized protein</fullName>
    </submittedName>
</protein>
<evidence type="ECO:0000313" key="3">
    <source>
        <dbReference type="Proteomes" id="UP000016462"/>
    </source>
</evidence>
<sequence length="50" mass="5410">MTGIDPNAQDPGKDEAAEETNAHARDEAEQDESPAEAQRENAEESDGYGY</sequence>
<proteinExistence type="predicted"/>